<dbReference type="AlphaFoldDB" id="A0AAE1D6F9"/>
<reference evidence="2" key="1">
    <citation type="journal article" date="2023" name="G3 (Bethesda)">
        <title>A reference genome for the long-term kleptoplast-retaining sea slug Elysia crispata morphotype clarki.</title>
        <authorList>
            <person name="Eastman K.E."/>
            <person name="Pendleton A.L."/>
            <person name="Shaikh M.A."/>
            <person name="Suttiyut T."/>
            <person name="Ogas R."/>
            <person name="Tomko P."/>
            <person name="Gavelis G."/>
            <person name="Widhalm J.R."/>
            <person name="Wisecaver J.H."/>
        </authorList>
    </citation>
    <scope>NUCLEOTIDE SEQUENCE</scope>
    <source>
        <strain evidence="2">ECLA1</strain>
    </source>
</reference>
<feature type="compositionally biased region" description="Basic and acidic residues" evidence="1">
    <location>
        <begin position="8"/>
        <end position="53"/>
    </location>
</feature>
<evidence type="ECO:0000313" key="3">
    <source>
        <dbReference type="Proteomes" id="UP001283361"/>
    </source>
</evidence>
<proteinExistence type="predicted"/>
<protein>
    <submittedName>
        <fullName evidence="2">Uncharacterized protein</fullName>
    </submittedName>
</protein>
<name>A0AAE1D6F9_9GAST</name>
<gene>
    <name evidence="2" type="ORF">RRG08_022051</name>
</gene>
<feature type="region of interest" description="Disordered" evidence="1">
    <location>
        <begin position="1"/>
        <end position="53"/>
    </location>
</feature>
<comment type="caution">
    <text evidence="2">The sequence shown here is derived from an EMBL/GenBank/DDBJ whole genome shotgun (WGS) entry which is preliminary data.</text>
</comment>
<accession>A0AAE1D6F9</accession>
<evidence type="ECO:0000313" key="2">
    <source>
        <dbReference type="EMBL" id="KAK3759062.1"/>
    </source>
</evidence>
<organism evidence="2 3">
    <name type="scientific">Elysia crispata</name>
    <name type="common">lettuce slug</name>
    <dbReference type="NCBI Taxonomy" id="231223"/>
    <lineage>
        <taxon>Eukaryota</taxon>
        <taxon>Metazoa</taxon>
        <taxon>Spiralia</taxon>
        <taxon>Lophotrochozoa</taxon>
        <taxon>Mollusca</taxon>
        <taxon>Gastropoda</taxon>
        <taxon>Heterobranchia</taxon>
        <taxon>Euthyneura</taxon>
        <taxon>Panpulmonata</taxon>
        <taxon>Sacoglossa</taxon>
        <taxon>Placobranchoidea</taxon>
        <taxon>Plakobranchidae</taxon>
        <taxon>Elysia</taxon>
    </lineage>
</organism>
<dbReference type="EMBL" id="JAWDGP010005174">
    <property type="protein sequence ID" value="KAK3759062.1"/>
    <property type="molecule type" value="Genomic_DNA"/>
</dbReference>
<dbReference type="Proteomes" id="UP001283361">
    <property type="component" value="Unassembled WGS sequence"/>
</dbReference>
<evidence type="ECO:0000256" key="1">
    <source>
        <dbReference type="SAM" id="MobiDB-lite"/>
    </source>
</evidence>
<sequence>MTGRQTHRQGDSTTERERRRPAFRQDDKETGRQTERKGDKVSDRETRRQDVRHRDKVNLYPTIFIPPLRLTSIRLSSSLLLGYPLSDCLHPPLRLTSIRLSSSLLLG</sequence>
<keyword evidence="3" id="KW-1185">Reference proteome</keyword>